<dbReference type="GO" id="GO:0003723">
    <property type="term" value="F:RNA binding"/>
    <property type="evidence" value="ECO:0007669"/>
    <property type="project" value="TreeGrafter"/>
</dbReference>
<evidence type="ECO:0000259" key="2">
    <source>
        <dbReference type="Pfam" id="PF10307"/>
    </source>
</evidence>
<proteinExistence type="predicted"/>
<dbReference type="AlphaFoldDB" id="A0A4P9Y3B8"/>
<dbReference type="GO" id="GO:0031428">
    <property type="term" value="C:box C/D methylation guide snoRNP complex"/>
    <property type="evidence" value="ECO:0007669"/>
    <property type="project" value="TreeGrafter"/>
</dbReference>
<protein>
    <recommendedName>
        <fullName evidence="2">Swiss Army Knife RNA repair protein HAD domain-containing protein</fullName>
    </recommendedName>
</protein>
<dbReference type="GO" id="GO:0032040">
    <property type="term" value="C:small-subunit processome"/>
    <property type="evidence" value="ECO:0007669"/>
    <property type="project" value="TreeGrafter"/>
</dbReference>
<evidence type="ECO:0000313" key="3">
    <source>
        <dbReference type="EMBL" id="RKP12611.1"/>
    </source>
</evidence>
<dbReference type="Pfam" id="PF10307">
    <property type="entry name" value="HAD_SAK_1"/>
    <property type="match status" value="1"/>
</dbReference>
<sequence>MPPSSPSRANTDPPLLYRDLLKELLEGLRNNIHPSNTNLAQCTRLLVVDFDNTLFRSPVPSRRLWHTSLLGRLKSPELGWYHHPLTLQEPYVRCRPGDRSWFNPPVLHATRRAIEDPRTLTVLLTGRSRASYQDRIHQLLQTQNLDFDLTLLREPHPDLPNTLSFKVQVLWDILHAFPSIQSLTLWEDRPQQAQEFEDKLREWMSDASVVDWRGRGPLKTGKVVLLDRPSIKYLPPHLERGLVKTLVRDHAQKAQPGTEPIQLCPIPMDASLILPKEAQLSSLIDLLPPGAWEKPGTREGRGPSKAKVDKEEKGSEPHVIPFPFLLLQASWKRMYQQHSISLSILAVGWEGTEAWAWLHLPEWHFTWRHPLARRLRNSISPETEAGGIKVPSTHRGPFQCHSKASFVKGYEGWKAGAPPSPEVLLGQMIRERGLAGLDHRHASRKTLEALRHRQIPLIPPYLPDISAVLDDILPSFFSTNYS</sequence>
<dbReference type="InterPro" id="IPR018812">
    <property type="entry name" value="SAK_HAD"/>
</dbReference>
<dbReference type="GO" id="GO:0008649">
    <property type="term" value="F:rRNA methyltransferase activity"/>
    <property type="evidence" value="ECO:0007669"/>
    <property type="project" value="TreeGrafter"/>
</dbReference>
<feature type="region of interest" description="Disordered" evidence="1">
    <location>
        <begin position="291"/>
        <end position="314"/>
    </location>
</feature>
<feature type="compositionally biased region" description="Basic and acidic residues" evidence="1">
    <location>
        <begin position="295"/>
        <end position="314"/>
    </location>
</feature>
<accession>A0A4P9Y3B8</accession>
<reference evidence="4" key="1">
    <citation type="journal article" date="2018" name="Nat. Microbiol.">
        <title>Leveraging single-cell genomics to expand the fungal tree of life.</title>
        <authorList>
            <person name="Ahrendt S.R."/>
            <person name="Quandt C.A."/>
            <person name="Ciobanu D."/>
            <person name="Clum A."/>
            <person name="Salamov A."/>
            <person name="Andreopoulos B."/>
            <person name="Cheng J.F."/>
            <person name="Woyke T."/>
            <person name="Pelin A."/>
            <person name="Henrissat B."/>
            <person name="Reynolds N.K."/>
            <person name="Benny G.L."/>
            <person name="Smith M.E."/>
            <person name="James T.Y."/>
            <person name="Grigoriev I.V."/>
        </authorList>
    </citation>
    <scope>NUCLEOTIDE SEQUENCE [LARGE SCALE GENOMIC DNA]</scope>
</reference>
<name>A0A4P9Y3B8_9FUNG</name>
<evidence type="ECO:0000313" key="4">
    <source>
        <dbReference type="Proteomes" id="UP000267251"/>
    </source>
</evidence>
<dbReference type="PANTHER" id="PTHR10335">
    <property type="entry name" value="RRNA 2-O-METHYLTRANSFERASE FIBRILLARIN"/>
    <property type="match status" value="1"/>
</dbReference>
<keyword evidence="4" id="KW-1185">Reference proteome</keyword>
<feature type="domain" description="Swiss Army Knife RNA repair protein HAD" evidence="2">
    <location>
        <begin position="57"/>
        <end position="251"/>
    </location>
</feature>
<dbReference type="Proteomes" id="UP000267251">
    <property type="component" value="Unassembled WGS sequence"/>
</dbReference>
<dbReference type="GO" id="GO:1990259">
    <property type="term" value="F:histone H2AQ104 methyltransferase activity"/>
    <property type="evidence" value="ECO:0007669"/>
    <property type="project" value="TreeGrafter"/>
</dbReference>
<dbReference type="GO" id="GO:0000494">
    <property type="term" value="P:box C/D sno(s)RNA 3'-end processing"/>
    <property type="evidence" value="ECO:0007669"/>
    <property type="project" value="TreeGrafter"/>
</dbReference>
<gene>
    <name evidence="3" type="ORF">BJ684DRAFT_20857</name>
</gene>
<dbReference type="OrthoDB" id="5596992at2759"/>
<dbReference type="EMBL" id="KZ988268">
    <property type="protein sequence ID" value="RKP12611.1"/>
    <property type="molecule type" value="Genomic_DNA"/>
</dbReference>
<evidence type="ECO:0000256" key="1">
    <source>
        <dbReference type="SAM" id="MobiDB-lite"/>
    </source>
</evidence>
<organism evidence="3 4">
    <name type="scientific">Piptocephalis cylindrospora</name>
    <dbReference type="NCBI Taxonomy" id="1907219"/>
    <lineage>
        <taxon>Eukaryota</taxon>
        <taxon>Fungi</taxon>
        <taxon>Fungi incertae sedis</taxon>
        <taxon>Zoopagomycota</taxon>
        <taxon>Zoopagomycotina</taxon>
        <taxon>Zoopagomycetes</taxon>
        <taxon>Zoopagales</taxon>
        <taxon>Piptocephalidaceae</taxon>
        <taxon>Piptocephalis</taxon>
    </lineage>
</organism>
<dbReference type="PANTHER" id="PTHR10335:SF23">
    <property type="entry name" value="OB FOLD-CONTAINING PROTEIN, NUCLEIC ACID BINDING"/>
    <property type="match status" value="1"/>
</dbReference>